<dbReference type="InterPro" id="IPR017911">
    <property type="entry name" value="MacB-like_ATP-bd"/>
</dbReference>
<dbReference type="SMART" id="SM00382">
    <property type="entry name" value="AAA"/>
    <property type="match status" value="1"/>
</dbReference>
<evidence type="ECO:0000256" key="1">
    <source>
        <dbReference type="ARBA" id="ARBA00005417"/>
    </source>
</evidence>
<dbReference type="GO" id="GO:0005524">
    <property type="term" value="F:ATP binding"/>
    <property type="evidence" value="ECO:0007669"/>
    <property type="project" value="UniProtKB-KW"/>
</dbReference>
<reference evidence="6 7" key="1">
    <citation type="submission" date="2019-08" db="EMBL/GenBank/DDBJ databases">
        <title>Highly reduced genomes of protist endosymbionts show evolutionary convergence.</title>
        <authorList>
            <person name="George E."/>
            <person name="Husnik F."/>
            <person name="Tashyreva D."/>
            <person name="Prokopchuk G."/>
            <person name="Horak A."/>
            <person name="Kwong W.K."/>
            <person name="Lukes J."/>
            <person name="Keeling P.J."/>
        </authorList>
    </citation>
    <scope>NUCLEOTIDE SEQUENCE [LARGE SCALE GENOMIC DNA]</scope>
    <source>
        <strain evidence="6">1604LC</strain>
    </source>
</reference>
<dbReference type="CDD" id="cd03255">
    <property type="entry name" value="ABC_MJ0796_LolCDE_FtsE"/>
    <property type="match status" value="1"/>
</dbReference>
<gene>
    <name evidence="6" type="ORF">FZC34_00420</name>
</gene>
<accession>A0A5C0UE74</accession>
<evidence type="ECO:0000256" key="4">
    <source>
        <dbReference type="ARBA" id="ARBA00022840"/>
    </source>
</evidence>
<keyword evidence="3" id="KW-0547">Nucleotide-binding</keyword>
<dbReference type="InterPro" id="IPR003439">
    <property type="entry name" value="ABC_transporter-like_ATP-bd"/>
</dbReference>
<name>A0A5C0UE74_9PROT</name>
<dbReference type="InterPro" id="IPR027417">
    <property type="entry name" value="P-loop_NTPase"/>
</dbReference>
<sequence>MLLQFKNISFGYDKNENIIENLNFELNQGELAVIEGKSGSGKSTFLHIAGLIAYPQSGVVTFMDESLNKTKKLFKFRRNIGYIFQSHMLWKDLSVRENVAMPLILQGIGRKNAYEAAERWLCDVGLEKHIKASVTQISGGEQQRVGLARAFVHNPKLILADEPTGNLDDETGDKIMHLCIRIARKNKTAIICVTHNKKWNHMFDSEYYFKKGNLSSIRRINA</sequence>
<feature type="domain" description="ABC transporter" evidence="5">
    <location>
        <begin position="3"/>
        <end position="222"/>
    </location>
</feature>
<dbReference type="AlphaFoldDB" id="A0A5C0UE74"/>
<protein>
    <submittedName>
        <fullName evidence="6">ABC transporter ATP-binding protein</fullName>
    </submittedName>
</protein>
<evidence type="ECO:0000256" key="3">
    <source>
        <dbReference type="ARBA" id="ARBA00022741"/>
    </source>
</evidence>
<keyword evidence="2" id="KW-0813">Transport</keyword>
<evidence type="ECO:0000256" key="2">
    <source>
        <dbReference type="ARBA" id="ARBA00022448"/>
    </source>
</evidence>
<comment type="similarity">
    <text evidence="1">Belongs to the ABC transporter superfamily.</text>
</comment>
<dbReference type="GO" id="GO:0016887">
    <property type="term" value="F:ATP hydrolysis activity"/>
    <property type="evidence" value="ECO:0007669"/>
    <property type="project" value="InterPro"/>
</dbReference>
<dbReference type="PROSITE" id="PS00211">
    <property type="entry name" value="ABC_TRANSPORTER_1"/>
    <property type="match status" value="1"/>
</dbReference>
<dbReference type="RefSeq" id="WP_148971501.1">
    <property type="nucleotide sequence ID" value="NZ_CP043316.1"/>
</dbReference>
<dbReference type="PANTHER" id="PTHR42798:SF4">
    <property type="entry name" value="ABC TRANSPORTER DOMAIN-CONTAINING PROTEIN"/>
    <property type="match status" value="1"/>
</dbReference>
<dbReference type="InterPro" id="IPR017871">
    <property type="entry name" value="ABC_transporter-like_CS"/>
</dbReference>
<dbReference type="EMBL" id="CP043316">
    <property type="protein sequence ID" value="QEK38385.1"/>
    <property type="molecule type" value="Genomic_DNA"/>
</dbReference>
<dbReference type="Proteomes" id="UP000325004">
    <property type="component" value="Chromosome"/>
</dbReference>
<dbReference type="KEGG" id="cpri:FZC34_00420"/>
<dbReference type="InterPro" id="IPR003593">
    <property type="entry name" value="AAA+_ATPase"/>
</dbReference>
<organism evidence="6 7">
    <name type="scientific">Candidatus Cytomitobacter primus</name>
    <dbReference type="NCBI Taxonomy" id="2066024"/>
    <lineage>
        <taxon>Bacteria</taxon>
        <taxon>Pseudomonadati</taxon>
        <taxon>Pseudomonadota</taxon>
        <taxon>Alphaproteobacteria</taxon>
        <taxon>Holosporales</taxon>
        <taxon>Holosporaceae</taxon>
        <taxon>Candidatus Cytomitobacter</taxon>
    </lineage>
</organism>
<dbReference type="OrthoDB" id="9802264at2"/>
<dbReference type="PROSITE" id="PS50893">
    <property type="entry name" value="ABC_TRANSPORTER_2"/>
    <property type="match status" value="1"/>
</dbReference>
<dbReference type="SUPFAM" id="SSF52540">
    <property type="entry name" value="P-loop containing nucleoside triphosphate hydrolases"/>
    <property type="match status" value="1"/>
</dbReference>
<dbReference type="PANTHER" id="PTHR42798">
    <property type="entry name" value="LIPOPROTEIN-RELEASING SYSTEM ATP-BINDING PROTEIN LOLD"/>
    <property type="match status" value="1"/>
</dbReference>
<keyword evidence="7" id="KW-1185">Reference proteome</keyword>
<dbReference type="Gene3D" id="3.40.50.300">
    <property type="entry name" value="P-loop containing nucleotide triphosphate hydrolases"/>
    <property type="match status" value="1"/>
</dbReference>
<evidence type="ECO:0000259" key="5">
    <source>
        <dbReference type="PROSITE" id="PS50893"/>
    </source>
</evidence>
<dbReference type="Pfam" id="PF00005">
    <property type="entry name" value="ABC_tran"/>
    <property type="match status" value="1"/>
</dbReference>
<evidence type="ECO:0000313" key="6">
    <source>
        <dbReference type="EMBL" id="QEK38385.1"/>
    </source>
</evidence>
<evidence type="ECO:0000313" key="7">
    <source>
        <dbReference type="Proteomes" id="UP000325004"/>
    </source>
</evidence>
<keyword evidence="4 6" id="KW-0067">ATP-binding</keyword>
<proteinExistence type="inferred from homology"/>